<evidence type="ECO:0000256" key="4">
    <source>
        <dbReference type="ARBA" id="ARBA00023002"/>
    </source>
</evidence>
<dbReference type="Gene3D" id="3.40.50.720">
    <property type="entry name" value="NAD(P)-binding Rossmann-like Domain"/>
    <property type="match status" value="1"/>
</dbReference>
<name>A0A8J1UJI7_OWEFU</name>
<comment type="subunit">
    <text evidence="8">Monomer, dimer and oligomer.</text>
</comment>
<evidence type="ECO:0000256" key="7">
    <source>
        <dbReference type="ARBA" id="ARBA00025787"/>
    </source>
</evidence>
<keyword evidence="6" id="KW-0576">Peroxisome</keyword>
<evidence type="ECO:0000256" key="1">
    <source>
        <dbReference type="ARBA" id="ARBA00004275"/>
    </source>
</evidence>
<evidence type="ECO:0000313" key="16">
    <source>
        <dbReference type="Proteomes" id="UP000749559"/>
    </source>
</evidence>
<evidence type="ECO:0000256" key="10">
    <source>
        <dbReference type="ARBA" id="ARBA00026221"/>
    </source>
</evidence>
<dbReference type="InterPro" id="IPR002347">
    <property type="entry name" value="SDR_fam"/>
</dbReference>
<keyword evidence="4" id="KW-0560">Oxidoreductase</keyword>
<evidence type="ECO:0000256" key="13">
    <source>
        <dbReference type="ARBA" id="ARBA00048340"/>
    </source>
</evidence>
<comment type="catalytic activity">
    <reaction evidence="14">
        <text>(2E,4Z,7Z,10Z,13Z,16Z,19Z)-docosaheptaenoyl-CoA + NADPH + H(+) = (3E,7Z,10Z,13Z,16Z,19Z)-docosahexaenoyl-CoA + NADP(+)</text>
        <dbReference type="Rhea" id="RHEA:44920"/>
        <dbReference type="ChEBI" id="CHEBI:15378"/>
        <dbReference type="ChEBI" id="CHEBI:57783"/>
        <dbReference type="ChEBI" id="CHEBI:58349"/>
        <dbReference type="ChEBI" id="CHEBI:77559"/>
        <dbReference type="ChEBI" id="CHEBI:84791"/>
    </reaction>
</comment>
<dbReference type="CDD" id="cd05369">
    <property type="entry name" value="TER_DECR_SDR_a"/>
    <property type="match status" value="1"/>
</dbReference>
<dbReference type="Proteomes" id="UP000749559">
    <property type="component" value="Unassembled WGS sequence"/>
</dbReference>
<dbReference type="EMBL" id="CAIIXF020000009">
    <property type="protein sequence ID" value="CAH1794224.1"/>
    <property type="molecule type" value="Genomic_DNA"/>
</dbReference>
<evidence type="ECO:0000256" key="12">
    <source>
        <dbReference type="ARBA" id="ARBA00048009"/>
    </source>
</evidence>
<comment type="caution">
    <text evidence="15">The sequence shown here is derived from an EMBL/GenBank/DDBJ whole genome shotgun (WGS) entry which is preliminary data.</text>
</comment>
<dbReference type="PRINTS" id="PR00080">
    <property type="entry name" value="SDRFAMILY"/>
</dbReference>
<comment type="catalytic activity">
    <reaction evidence="13">
        <text>a (2E,4Z)-dienoyl-CoA + NADPH + H(+) = a 4,5-saturated-(3E)-enoyl-CoA + NADP(+)</text>
        <dbReference type="Rhea" id="RHEA:61892"/>
        <dbReference type="ChEBI" id="CHEBI:15378"/>
        <dbReference type="ChEBI" id="CHEBI:57783"/>
        <dbReference type="ChEBI" id="CHEBI:58349"/>
        <dbReference type="ChEBI" id="CHEBI:85099"/>
        <dbReference type="ChEBI" id="CHEBI:85493"/>
        <dbReference type="EC" id="1.3.1.124"/>
    </reaction>
</comment>
<dbReference type="FunFam" id="3.40.50.720:FF:000477">
    <property type="entry name" value="Peroxisomal 2,4-dienoyl-CoA reductase"/>
    <property type="match status" value="1"/>
</dbReference>
<evidence type="ECO:0000256" key="3">
    <source>
        <dbReference type="ARBA" id="ARBA00022857"/>
    </source>
</evidence>
<gene>
    <name evidence="15" type="ORF">OFUS_LOCUS18963</name>
</gene>
<comment type="similarity">
    <text evidence="7">Belongs to the short-chain dehydrogenases/reductases (SDR) family. 2,4-dienoyl-CoA reductase subfamily.</text>
</comment>
<dbReference type="GO" id="GO:0008670">
    <property type="term" value="F:2,4-dienoyl-CoA reductase (NADPH) activity"/>
    <property type="evidence" value="ECO:0007669"/>
    <property type="project" value="InterPro"/>
</dbReference>
<dbReference type="AlphaFoldDB" id="A0A8J1UJI7"/>
<comment type="subcellular location">
    <subcellularLocation>
        <location evidence="1">Peroxisome</location>
    </subcellularLocation>
</comment>
<keyword evidence="16" id="KW-1185">Reference proteome</keyword>
<evidence type="ECO:0000256" key="5">
    <source>
        <dbReference type="ARBA" id="ARBA00023098"/>
    </source>
</evidence>
<dbReference type="PRINTS" id="PR00081">
    <property type="entry name" value="GDHRDH"/>
</dbReference>
<dbReference type="Pfam" id="PF13561">
    <property type="entry name" value="adh_short_C2"/>
    <property type="match status" value="1"/>
</dbReference>
<evidence type="ECO:0000256" key="8">
    <source>
        <dbReference type="ARBA" id="ARBA00025939"/>
    </source>
</evidence>
<evidence type="ECO:0000256" key="9">
    <source>
        <dbReference type="ARBA" id="ARBA00026117"/>
    </source>
</evidence>
<evidence type="ECO:0000256" key="6">
    <source>
        <dbReference type="ARBA" id="ARBA00023140"/>
    </source>
</evidence>
<dbReference type="PANTHER" id="PTHR43296:SF2">
    <property type="entry name" value="PEROXISOMAL 2,4-DIENOYL-COA REDUCTASE [(3E)-ENOYL-COA-PRODUCING]"/>
    <property type="match status" value="1"/>
</dbReference>
<dbReference type="PANTHER" id="PTHR43296">
    <property type="entry name" value="PEROXISOMAL 2,4-DIENOYL-COA REDUCTASE"/>
    <property type="match status" value="1"/>
</dbReference>
<keyword evidence="5" id="KW-0443">Lipid metabolism</keyword>
<dbReference type="InterPro" id="IPR045017">
    <property type="entry name" value="DECR2-like"/>
</dbReference>
<dbReference type="EC" id="1.3.1.124" evidence="9"/>
<protein>
    <recommendedName>
        <fullName evidence="10">Peroxisomal 2,4-dienoyl-CoA reductase [(3E)-enoyl-CoA-producing]</fullName>
        <ecNumber evidence="9">1.3.1.124</ecNumber>
    </recommendedName>
    <alternativeName>
        <fullName evidence="11">2,4-dienoyl-CoA reductase 2</fullName>
    </alternativeName>
</protein>
<evidence type="ECO:0000256" key="14">
    <source>
        <dbReference type="ARBA" id="ARBA00048631"/>
    </source>
</evidence>
<dbReference type="InterPro" id="IPR036291">
    <property type="entry name" value="NAD(P)-bd_dom_sf"/>
</dbReference>
<dbReference type="OrthoDB" id="1393670at2759"/>
<keyword evidence="2" id="KW-0276">Fatty acid metabolism</keyword>
<sequence>MAASSEEDYDVCMTDFKYIFNPDLLKDKVAFITGGGSGICFTIAETLMRHGCRTVIASRKLPKLQVSAERLRAATSQQCLPLQMDVRKPQEVLKAVDDALAHYGKIDILINGAAGNFLAPMAGLSYNAFRTVIEIDTLGTFNVCKAVYDKWFKKNGGNIVNITATLSMRGTALQGHAGSAKAAVDAMTRHMAVEWGPEGIRVNSLAPGPIGKTEGMRRLGGGRDLTMLTQGIPLQRIGTKLDIANCTLFLTSEAGSLITGQILIADGGSEMTAVNNPLVMAKMMSNI</sequence>
<dbReference type="GO" id="GO:0009062">
    <property type="term" value="P:fatty acid catabolic process"/>
    <property type="evidence" value="ECO:0007669"/>
    <property type="project" value="InterPro"/>
</dbReference>
<proteinExistence type="inferred from homology"/>
<evidence type="ECO:0000313" key="15">
    <source>
        <dbReference type="EMBL" id="CAH1794224.1"/>
    </source>
</evidence>
<evidence type="ECO:0000256" key="11">
    <source>
        <dbReference type="ARBA" id="ARBA00030890"/>
    </source>
</evidence>
<reference evidence="15" key="1">
    <citation type="submission" date="2022-03" db="EMBL/GenBank/DDBJ databases">
        <authorList>
            <person name="Martin C."/>
        </authorList>
    </citation>
    <scope>NUCLEOTIDE SEQUENCE</scope>
</reference>
<dbReference type="SUPFAM" id="SSF51735">
    <property type="entry name" value="NAD(P)-binding Rossmann-fold domains"/>
    <property type="match status" value="1"/>
</dbReference>
<accession>A0A8J1UJI7</accession>
<keyword evidence="3" id="KW-0521">NADP</keyword>
<organism evidence="15 16">
    <name type="scientific">Owenia fusiformis</name>
    <name type="common">Polychaete worm</name>
    <dbReference type="NCBI Taxonomy" id="6347"/>
    <lineage>
        <taxon>Eukaryota</taxon>
        <taxon>Metazoa</taxon>
        <taxon>Spiralia</taxon>
        <taxon>Lophotrochozoa</taxon>
        <taxon>Annelida</taxon>
        <taxon>Polychaeta</taxon>
        <taxon>Sedentaria</taxon>
        <taxon>Canalipalpata</taxon>
        <taxon>Sabellida</taxon>
        <taxon>Oweniida</taxon>
        <taxon>Oweniidae</taxon>
        <taxon>Owenia</taxon>
    </lineage>
</organism>
<dbReference type="GO" id="GO:0005778">
    <property type="term" value="C:peroxisomal membrane"/>
    <property type="evidence" value="ECO:0007669"/>
    <property type="project" value="UniProtKB-ARBA"/>
</dbReference>
<comment type="catalytic activity">
    <reaction evidence="12">
        <text>a (2E,4E)-dienoyl-CoA + NADPH + H(+) = a 4,5-saturated-(3E)-enoyl-CoA + NADP(+)</text>
        <dbReference type="Rhea" id="RHEA:45912"/>
        <dbReference type="ChEBI" id="CHEBI:15378"/>
        <dbReference type="ChEBI" id="CHEBI:57783"/>
        <dbReference type="ChEBI" id="CHEBI:58349"/>
        <dbReference type="ChEBI" id="CHEBI:85101"/>
        <dbReference type="ChEBI" id="CHEBI:85493"/>
        <dbReference type="EC" id="1.3.1.124"/>
    </reaction>
</comment>
<evidence type="ECO:0000256" key="2">
    <source>
        <dbReference type="ARBA" id="ARBA00022832"/>
    </source>
</evidence>